<gene>
    <name evidence="1" type="ORF">BGC07_10475</name>
</gene>
<proteinExistence type="predicted"/>
<evidence type="ECO:0000313" key="1">
    <source>
        <dbReference type="EMBL" id="ODN43265.1"/>
    </source>
</evidence>
<accession>A0ABX3A6X3</accession>
<dbReference type="RefSeq" id="WP_069313063.1">
    <property type="nucleotide sequence ID" value="NZ_MDTU01000001.1"/>
</dbReference>
<protein>
    <submittedName>
        <fullName evidence="1">Uncharacterized protein</fullName>
    </submittedName>
</protein>
<keyword evidence="2" id="KW-1185">Reference proteome</keyword>
<evidence type="ECO:0000313" key="2">
    <source>
        <dbReference type="Proteomes" id="UP000094329"/>
    </source>
</evidence>
<sequence>MEKDSINYKGCQIIYWTHEKDNFFTAEAIIHCDALDDETIPHISGKAFTNIGDAETYILDEAKTWIDAKEHSIAKTNRK</sequence>
<reference evidence="1 2" key="1">
    <citation type="submission" date="2016-08" db="EMBL/GenBank/DDBJ databases">
        <title>Draft genome sequence of Candidatus Piscirickettsia litoralis, from seawater.</title>
        <authorList>
            <person name="Wan X."/>
            <person name="Lee A.J."/>
            <person name="Hou S."/>
            <person name="Donachie S.P."/>
        </authorList>
    </citation>
    <scope>NUCLEOTIDE SEQUENCE [LARGE SCALE GENOMIC DNA]</scope>
    <source>
        <strain evidence="1 2">Y2</strain>
    </source>
</reference>
<name>A0ABX3A6X3_9GAMM</name>
<comment type="caution">
    <text evidence="1">The sequence shown here is derived from an EMBL/GenBank/DDBJ whole genome shotgun (WGS) entry which is preliminary data.</text>
</comment>
<dbReference type="EMBL" id="MDTU01000001">
    <property type="protein sequence ID" value="ODN43265.1"/>
    <property type="molecule type" value="Genomic_DNA"/>
</dbReference>
<organism evidence="1 2">
    <name type="scientific">Piscirickettsia litoralis</name>
    <dbReference type="NCBI Taxonomy" id="1891921"/>
    <lineage>
        <taxon>Bacteria</taxon>
        <taxon>Pseudomonadati</taxon>
        <taxon>Pseudomonadota</taxon>
        <taxon>Gammaproteobacteria</taxon>
        <taxon>Thiotrichales</taxon>
        <taxon>Piscirickettsiaceae</taxon>
        <taxon>Piscirickettsia</taxon>
    </lineage>
</organism>
<dbReference type="Proteomes" id="UP000094329">
    <property type="component" value="Unassembled WGS sequence"/>
</dbReference>